<accession>A0A8K0SXQ8</accession>
<dbReference type="AlphaFoldDB" id="A0A8K0SXQ8"/>
<organism evidence="1 2">
    <name type="scientific">Stachybotrys elegans</name>
    <dbReference type="NCBI Taxonomy" id="80388"/>
    <lineage>
        <taxon>Eukaryota</taxon>
        <taxon>Fungi</taxon>
        <taxon>Dikarya</taxon>
        <taxon>Ascomycota</taxon>
        <taxon>Pezizomycotina</taxon>
        <taxon>Sordariomycetes</taxon>
        <taxon>Hypocreomycetidae</taxon>
        <taxon>Hypocreales</taxon>
        <taxon>Stachybotryaceae</taxon>
        <taxon>Stachybotrys</taxon>
    </lineage>
</organism>
<dbReference type="EMBL" id="JAGPNK010000005">
    <property type="protein sequence ID" value="KAH7321054.1"/>
    <property type="molecule type" value="Genomic_DNA"/>
</dbReference>
<comment type="caution">
    <text evidence="1">The sequence shown here is derived from an EMBL/GenBank/DDBJ whole genome shotgun (WGS) entry which is preliminary data.</text>
</comment>
<name>A0A8K0SXQ8_9HYPO</name>
<gene>
    <name evidence="1" type="ORF">B0I35DRAFT_205828</name>
</gene>
<evidence type="ECO:0000313" key="1">
    <source>
        <dbReference type="EMBL" id="KAH7321054.1"/>
    </source>
</evidence>
<proteinExistence type="predicted"/>
<evidence type="ECO:0000313" key="2">
    <source>
        <dbReference type="Proteomes" id="UP000813444"/>
    </source>
</evidence>
<reference evidence="1" key="1">
    <citation type="journal article" date="2021" name="Nat. Commun.">
        <title>Genetic determinants of endophytism in the Arabidopsis root mycobiome.</title>
        <authorList>
            <person name="Mesny F."/>
            <person name="Miyauchi S."/>
            <person name="Thiergart T."/>
            <person name="Pickel B."/>
            <person name="Atanasova L."/>
            <person name="Karlsson M."/>
            <person name="Huettel B."/>
            <person name="Barry K.W."/>
            <person name="Haridas S."/>
            <person name="Chen C."/>
            <person name="Bauer D."/>
            <person name="Andreopoulos W."/>
            <person name="Pangilinan J."/>
            <person name="LaButti K."/>
            <person name="Riley R."/>
            <person name="Lipzen A."/>
            <person name="Clum A."/>
            <person name="Drula E."/>
            <person name="Henrissat B."/>
            <person name="Kohler A."/>
            <person name="Grigoriev I.V."/>
            <person name="Martin F.M."/>
            <person name="Hacquard S."/>
        </authorList>
    </citation>
    <scope>NUCLEOTIDE SEQUENCE</scope>
    <source>
        <strain evidence="1">MPI-CAGE-CH-0235</strain>
    </source>
</reference>
<keyword evidence="2" id="KW-1185">Reference proteome</keyword>
<sequence length="64" mass="6965">MGPQCCVNMMPGALISSYEILSRLYAVAALQAQKGWCMRERGVYRDITGLRASGAISVNEVEKA</sequence>
<protein>
    <submittedName>
        <fullName evidence="1">Uncharacterized protein</fullName>
    </submittedName>
</protein>
<dbReference type="Proteomes" id="UP000813444">
    <property type="component" value="Unassembled WGS sequence"/>
</dbReference>